<dbReference type="RefSeq" id="WP_279248295.1">
    <property type="nucleotide sequence ID" value="NZ_SHNO01000001.1"/>
</dbReference>
<evidence type="ECO:0000256" key="1">
    <source>
        <dbReference type="ARBA" id="ARBA00006450"/>
    </source>
</evidence>
<organism evidence="2 3">
    <name type="scientific">Candidatus Marimicrobium litorale</name>
    <dbReference type="NCBI Taxonomy" id="2518991"/>
    <lineage>
        <taxon>Bacteria</taxon>
        <taxon>Pseudomonadati</taxon>
        <taxon>Pseudomonadota</taxon>
        <taxon>Gammaproteobacteria</taxon>
        <taxon>Cellvibrionales</taxon>
        <taxon>Halieaceae</taxon>
        <taxon>Marimicrobium</taxon>
    </lineage>
</organism>
<name>A0ABT3T4X0_9GAMM</name>
<keyword evidence="3" id="KW-1185">Reference proteome</keyword>
<dbReference type="EMBL" id="SHNO01000001">
    <property type="protein sequence ID" value="MCX2976547.1"/>
    <property type="molecule type" value="Genomic_DNA"/>
</dbReference>
<dbReference type="Gene3D" id="1.10.10.610">
    <property type="entry name" value="YehU-like"/>
    <property type="match status" value="1"/>
</dbReference>
<sequence length="80" mass="9237">MAEFLQIPPEKLEDETLNAVLQNYVNREGTDYGMHELSLDDKVSRLRRQLDSGELKLLYDMESEQWDLLPAAEAEQLLGN</sequence>
<comment type="caution">
    <text evidence="2">The sequence shown here is derived from an EMBL/GenBank/DDBJ whole genome shotgun (WGS) entry which is preliminary data.</text>
</comment>
<comment type="similarity">
    <text evidence="1">Belongs to the UPF0270 family.</text>
</comment>
<protein>
    <submittedName>
        <fullName evidence="2">YheU family protein</fullName>
    </submittedName>
</protein>
<dbReference type="Pfam" id="PF06794">
    <property type="entry name" value="UPF0270"/>
    <property type="match status" value="1"/>
</dbReference>
<dbReference type="InterPro" id="IPR036685">
    <property type="entry name" value="YehU-like_sf"/>
</dbReference>
<evidence type="ECO:0000313" key="2">
    <source>
        <dbReference type="EMBL" id="MCX2976547.1"/>
    </source>
</evidence>
<dbReference type="InterPro" id="IPR010648">
    <property type="entry name" value="UPF0270"/>
</dbReference>
<evidence type="ECO:0000313" key="3">
    <source>
        <dbReference type="Proteomes" id="UP001143304"/>
    </source>
</evidence>
<dbReference type="SUPFAM" id="SSF118001">
    <property type="entry name" value="YehU-like"/>
    <property type="match status" value="1"/>
</dbReference>
<gene>
    <name evidence="2" type="ORF">EYC82_04195</name>
</gene>
<reference evidence="2" key="1">
    <citation type="submission" date="2019-02" db="EMBL/GenBank/DDBJ databases">
        <authorList>
            <person name="Li S.-H."/>
        </authorList>
    </citation>
    <scope>NUCLEOTIDE SEQUENCE</scope>
    <source>
        <strain evidence="2">IMCC11814</strain>
    </source>
</reference>
<proteinExistence type="inferred from homology"/>
<dbReference type="Proteomes" id="UP001143304">
    <property type="component" value="Unassembled WGS sequence"/>
</dbReference>
<accession>A0ABT3T4X0</accession>